<evidence type="ECO:0000256" key="1">
    <source>
        <dbReference type="ARBA" id="ARBA00023015"/>
    </source>
</evidence>
<dbReference type="Pfam" id="PF00392">
    <property type="entry name" value="GntR"/>
    <property type="match status" value="1"/>
</dbReference>
<dbReference type="PRINTS" id="PR00035">
    <property type="entry name" value="HTHGNTR"/>
</dbReference>
<dbReference type="Proteomes" id="UP000283095">
    <property type="component" value="Chromosome"/>
</dbReference>
<evidence type="ECO:0000256" key="2">
    <source>
        <dbReference type="ARBA" id="ARBA00023125"/>
    </source>
</evidence>
<dbReference type="KEGG" id="pasa:BAOM_1428"/>
<dbReference type="AlphaFoldDB" id="A0A3Q9RLR3"/>
<dbReference type="PANTHER" id="PTHR38445:SF9">
    <property type="entry name" value="HTH-TYPE TRANSCRIPTIONAL REPRESSOR YTRA"/>
    <property type="match status" value="1"/>
</dbReference>
<sequence>MFELDVRSRKPIYEQLMDKLKELIITEVLKENERLPSVRTLAQQLTINPNTIQKAFRQLEMEGFIYTLPGKGSFVSPANRVRDTAKEQKLKAELAKIVSEALYLGIDVEEIYQIIEQTRAGIRGDHHD</sequence>
<keyword evidence="2" id="KW-0238">DNA-binding</keyword>
<dbReference type="InterPro" id="IPR000524">
    <property type="entry name" value="Tscrpt_reg_HTH_GntR"/>
</dbReference>
<dbReference type="SUPFAM" id="SSF46785">
    <property type="entry name" value="Winged helix' DNA-binding domain"/>
    <property type="match status" value="1"/>
</dbReference>
<evidence type="ECO:0000313" key="4">
    <source>
        <dbReference type="EMBL" id="AZV42038.1"/>
    </source>
</evidence>
<dbReference type="PROSITE" id="PS50949">
    <property type="entry name" value="HTH_GNTR"/>
    <property type="match status" value="1"/>
</dbReference>
<dbReference type="Gene3D" id="1.10.10.10">
    <property type="entry name" value="Winged helix-like DNA-binding domain superfamily/Winged helix DNA-binding domain"/>
    <property type="match status" value="1"/>
</dbReference>
<name>A0A3Q9RLR3_9BACI</name>
<keyword evidence="3" id="KW-0804">Transcription</keyword>
<dbReference type="GO" id="GO:0003700">
    <property type="term" value="F:DNA-binding transcription factor activity"/>
    <property type="evidence" value="ECO:0007669"/>
    <property type="project" value="InterPro"/>
</dbReference>
<proteinExistence type="predicted"/>
<dbReference type="PANTHER" id="PTHR38445">
    <property type="entry name" value="HTH-TYPE TRANSCRIPTIONAL REPRESSOR YTRA"/>
    <property type="match status" value="1"/>
</dbReference>
<reference evidence="4 5" key="1">
    <citation type="submission" date="2018-01" db="EMBL/GenBank/DDBJ databases">
        <title>Bacillus asahii Genome sequencing and assembly.</title>
        <authorList>
            <person name="Jiang H."/>
            <person name="Feng Y."/>
            <person name="Zhao F."/>
            <person name="Lin X."/>
        </authorList>
    </citation>
    <scope>NUCLEOTIDE SEQUENCE [LARGE SCALE GENOMIC DNA]</scope>
    <source>
        <strain evidence="4 5">OM18</strain>
    </source>
</reference>
<protein>
    <submittedName>
        <fullName evidence="4">GntR family transcriptional regulator</fullName>
    </submittedName>
</protein>
<dbReference type="InterPro" id="IPR036388">
    <property type="entry name" value="WH-like_DNA-bd_sf"/>
</dbReference>
<gene>
    <name evidence="4" type="primary">ytrA</name>
    <name evidence="4" type="ORF">BAOM_1428</name>
</gene>
<dbReference type="RefSeq" id="WP_127762473.1">
    <property type="nucleotide sequence ID" value="NZ_CP026095.1"/>
</dbReference>
<evidence type="ECO:0000256" key="3">
    <source>
        <dbReference type="ARBA" id="ARBA00023163"/>
    </source>
</evidence>
<accession>A0A3Q9RLR3</accession>
<dbReference type="GO" id="GO:0003677">
    <property type="term" value="F:DNA binding"/>
    <property type="evidence" value="ECO:0007669"/>
    <property type="project" value="UniProtKB-KW"/>
</dbReference>
<keyword evidence="1" id="KW-0805">Transcription regulation</keyword>
<dbReference type="SMART" id="SM00345">
    <property type="entry name" value="HTH_GNTR"/>
    <property type="match status" value="1"/>
</dbReference>
<organism evidence="4 5">
    <name type="scientific">Peribacillus asahii</name>
    <dbReference type="NCBI Taxonomy" id="228899"/>
    <lineage>
        <taxon>Bacteria</taxon>
        <taxon>Bacillati</taxon>
        <taxon>Bacillota</taxon>
        <taxon>Bacilli</taxon>
        <taxon>Bacillales</taxon>
        <taxon>Bacillaceae</taxon>
        <taxon>Peribacillus</taxon>
    </lineage>
</organism>
<dbReference type="OrthoDB" id="9801546at2"/>
<dbReference type="InterPro" id="IPR036390">
    <property type="entry name" value="WH_DNA-bd_sf"/>
</dbReference>
<dbReference type="EMBL" id="CP026095">
    <property type="protein sequence ID" value="AZV42038.1"/>
    <property type="molecule type" value="Genomic_DNA"/>
</dbReference>
<dbReference type="CDD" id="cd07377">
    <property type="entry name" value="WHTH_GntR"/>
    <property type="match status" value="1"/>
</dbReference>
<evidence type="ECO:0000313" key="5">
    <source>
        <dbReference type="Proteomes" id="UP000283095"/>
    </source>
</evidence>